<sequence length="142" mass="16812">MCEFNDGFILCSCEFNNEEINTQDDSKIEYIWELRILKSKELAIGRTVPPMEDIGSGLNSEWVLLYLNSEQCFDFNYQPEEGDNLVIYPNTKGYYNQNIRYLSFIFKEGSWQEDFYDELGELTKLKSRKYKGKIKTTYNKSK</sequence>
<name>A0A504JPT3_9FLAO</name>
<dbReference type="AlphaFoldDB" id="A0A504JPT3"/>
<dbReference type="RefSeq" id="WP_140588610.1">
    <property type="nucleotide sequence ID" value="NZ_VFWZ01000001.1"/>
</dbReference>
<reference evidence="1 2" key="1">
    <citation type="submission" date="2019-06" db="EMBL/GenBank/DDBJ databases">
        <authorList>
            <person name="Meng X."/>
        </authorList>
    </citation>
    <scope>NUCLEOTIDE SEQUENCE [LARGE SCALE GENOMIC DNA]</scope>
    <source>
        <strain evidence="1 2">M625</strain>
    </source>
</reference>
<keyword evidence="2" id="KW-1185">Reference proteome</keyword>
<gene>
    <name evidence="1" type="ORF">FHK87_00735</name>
</gene>
<protein>
    <submittedName>
        <fullName evidence="1">Uncharacterized protein</fullName>
    </submittedName>
</protein>
<evidence type="ECO:0000313" key="1">
    <source>
        <dbReference type="EMBL" id="TPN88771.1"/>
    </source>
</evidence>
<comment type="caution">
    <text evidence="1">The sequence shown here is derived from an EMBL/GenBank/DDBJ whole genome shotgun (WGS) entry which is preliminary data.</text>
</comment>
<organism evidence="1 2">
    <name type="scientific">Aquimarina algicola</name>
    <dbReference type="NCBI Taxonomy" id="2589995"/>
    <lineage>
        <taxon>Bacteria</taxon>
        <taxon>Pseudomonadati</taxon>
        <taxon>Bacteroidota</taxon>
        <taxon>Flavobacteriia</taxon>
        <taxon>Flavobacteriales</taxon>
        <taxon>Flavobacteriaceae</taxon>
        <taxon>Aquimarina</taxon>
    </lineage>
</organism>
<dbReference type="EMBL" id="VFWZ01000001">
    <property type="protein sequence ID" value="TPN88771.1"/>
    <property type="molecule type" value="Genomic_DNA"/>
</dbReference>
<dbReference type="OrthoDB" id="1359750at2"/>
<dbReference type="Proteomes" id="UP000315540">
    <property type="component" value="Unassembled WGS sequence"/>
</dbReference>
<proteinExistence type="predicted"/>
<evidence type="ECO:0000313" key="2">
    <source>
        <dbReference type="Proteomes" id="UP000315540"/>
    </source>
</evidence>
<accession>A0A504JPT3</accession>